<feature type="chain" id="PRO_5047497152" description="Secreted protein" evidence="1">
    <location>
        <begin position="21"/>
        <end position="112"/>
    </location>
</feature>
<evidence type="ECO:0000313" key="3">
    <source>
        <dbReference type="Proteomes" id="UP001434883"/>
    </source>
</evidence>
<comment type="caution">
    <text evidence="2">The sequence shown here is derived from an EMBL/GenBank/DDBJ whole genome shotgun (WGS) entry which is preliminary data.</text>
</comment>
<evidence type="ECO:0000313" key="2">
    <source>
        <dbReference type="EMBL" id="MEQ2199852.1"/>
    </source>
</evidence>
<dbReference type="EMBL" id="JAHRIN010025504">
    <property type="protein sequence ID" value="MEQ2199852.1"/>
    <property type="molecule type" value="Genomic_DNA"/>
</dbReference>
<feature type="signal peptide" evidence="1">
    <location>
        <begin position="1"/>
        <end position="20"/>
    </location>
</feature>
<accession>A0ABV0QX22</accession>
<keyword evidence="3" id="KW-1185">Reference proteome</keyword>
<sequence length="112" mass="12630">MMLVPLSCTMSLLFSPFGERAWVGPGIWVSKMSNRYSVLALWSGGREKRDSRNDAKAMKVSHLQSSLLPSAYSSQISALMMTASQPGPRDQRGWLLWQRTSVEIKTIIFYLC</sequence>
<organism evidence="2 3">
    <name type="scientific">Xenoophorus captivus</name>
    <dbReference type="NCBI Taxonomy" id="1517983"/>
    <lineage>
        <taxon>Eukaryota</taxon>
        <taxon>Metazoa</taxon>
        <taxon>Chordata</taxon>
        <taxon>Craniata</taxon>
        <taxon>Vertebrata</taxon>
        <taxon>Euteleostomi</taxon>
        <taxon>Actinopterygii</taxon>
        <taxon>Neopterygii</taxon>
        <taxon>Teleostei</taxon>
        <taxon>Neoteleostei</taxon>
        <taxon>Acanthomorphata</taxon>
        <taxon>Ovalentaria</taxon>
        <taxon>Atherinomorphae</taxon>
        <taxon>Cyprinodontiformes</taxon>
        <taxon>Goodeidae</taxon>
        <taxon>Xenoophorus</taxon>
    </lineage>
</organism>
<evidence type="ECO:0008006" key="4">
    <source>
        <dbReference type="Google" id="ProtNLM"/>
    </source>
</evidence>
<dbReference type="Proteomes" id="UP001434883">
    <property type="component" value="Unassembled WGS sequence"/>
</dbReference>
<proteinExistence type="predicted"/>
<protein>
    <recommendedName>
        <fullName evidence="4">Secreted protein</fullName>
    </recommendedName>
</protein>
<keyword evidence="1" id="KW-0732">Signal</keyword>
<name>A0ABV0QX22_9TELE</name>
<gene>
    <name evidence="2" type="ORF">XENOCAPTIV_014295</name>
</gene>
<reference evidence="2 3" key="1">
    <citation type="submission" date="2021-06" db="EMBL/GenBank/DDBJ databases">
        <authorList>
            <person name="Palmer J.M."/>
        </authorList>
    </citation>
    <scope>NUCLEOTIDE SEQUENCE [LARGE SCALE GENOMIC DNA]</scope>
    <source>
        <strain evidence="2 3">XC_2019</strain>
        <tissue evidence="2">Muscle</tissue>
    </source>
</reference>
<evidence type="ECO:0000256" key="1">
    <source>
        <dbReference type="SAM" id="SignalP"/>
    </source>
</evidence>